<reference evidence="8" key="1">
    <citation type="submission" date="2020-08" db="EMBL/GenBank/DDBJ databases">
        <title>Novel species isolated from subtropical streams in China.</title>
        <authorList>
            <person name="Lu H."/>
        </authorList>
    </citation>
    <scope>NUCLEOTIDE SEQUENCE</scope>
    <source>
        <strain evidence="8">KACC 12607</strain>
    </source>
</reference>
<evidence type="ECO:0000256" key="1">
    <source>
        <dbReference type="ARBA" id="ARBA00004651"/>
    </source>
</evidence>
<feature type="transmembrane region" description="Helical" evidence="7">
    <location>
        <begin position="266"/>
        <end position="289"/>
    </location>
</feature>
<name>A0A923HKS2_9BURK</name>
<dbReference type="NCBIfam" id="TIGR00937">
    <property type="entry name" value="2A51"/>
    <property type="match status" value="1"/>
</dbReference>
<feature type="transmembrane region" description="Helical" evidence="7">
    <location>
        <begin position="337"/>
        <end position="357"/>
    </location>
</feature>
<dbReference type="InterPro" id="IPR014047">
    <property type="entry name" value="Chr_Tranpt_l_chain"/>
</dbReference>
<gene>
    <name evidence="8" type="primary">chrA</name>
    <name evidence="8" type="ORF">H8K32_15485</name>
</gene>
<keyword evidence="5 7" id="KW-1133">Transmembrane helix</keyword>
<evidence type="ECO:0000256" key="4">
    <source>
        <dbReference type="ARBA" id="ARBA00022692"/>
    </source>
</evidence>
<protein>
    <submittedName>
        <fullName evidence="8">Chromate efflux transporter</fullName>
    </submittedName>
</protein>
<dbReference type="PIRSF" id="PIRSF004810">
    <property type="entry name" value="ChrA"/>
    <property type="match status" value="1"/>
</dbReference>
<evidence type="ECO:0000256" key="6">
    <source>
        <dbReference type="ARBA" id="ARBA00023136"/>
    </source>
</evidence>
<comment type="subcellular location">
    <subcellularLocation>
        <location evidence="1">Cell membrane</location>
        <topology evidence="1">Multi-pass membrane protein</topology>
    </subcellularLocation>
</comment>
<evidence type="ECO:0000256" key="5">
    <source>
        <dbReference type="ARBA" id="ARBA00022989"/>
    </source>
</evidence>
<dbReference type="EMBL" id="JACOFV010000015">
    <property type="protein sequence ID" value="MBC3863507.1"/>
    <property type="molecule type" value="Genomic_DNA"/>
</dbReference>
<evidence type="ECO:0000256" key="2">
    <source>
        <dbReference type="ARBA" id="ARBA00005262"/>
    </source>
</evidence>
<evidence type="ECO:0000256" key="7">
    <source>
        <dbReference type="SAM" id="Phobius"/>
    </source>
</evidence>
<keyword evidence="6 7" id="KW-0472">Membrane</keyword>
<dbReference type="GO" id="GO:0015109">
    <property type="term" value="F:chromate transmembrane transporter activity"/>
    <property type="evidence" value="ECO:0007669"/>
    <property type="project" value="InterPro"/>
</dbReference>
<comment type="similarity">
    <text evidence="2">Belongs to the chromate ion transporter (CHR) (TC 2.A.51) family.</text>
</comment>
<feature type="transmembrane region" description="Helical" evidence="7">
    <location>
        <begin position="150"/>
        <end position="183"/>
    </location>
</feature>
<dbReference type="RefSeq" id="WP_186913454.1">
    <property type="nucleotide sequence ID" value="NZ_JACOFV010000015.1"/>
</dbReference>
<proteinExistence type="inferred from homology"/>
<evidence type="ECO:0000313" key="9">
    <source>
        <dbReference type="Proteomes" id="UP000634011"/>
    </source>
</evidence>
<feature type="transmembrane region" description="Helical" evidence="7">
    <location>
        <begin position="369"/>
        <end position="400"/>
    </location>
</feature>
<evidence type="ECO:0000313" key="8">
    <source>
        <dbReference type="EMBL" id="MBC3863507.1"/>
    </source>
</evidence>
<organism evidence="8 9">
    <name type="scientific">Undibacterium jejuense</name>
    <dbReference type="NCBI Taxonomy" id="1344949"/>
    <lineage>
        <taxon>Bacteria</taxon>
        <taxon>Pseudomonadati</taxon>
        <taxon>Pseudomonadota</taxon>
        <taxon>Betaproteobacteria</taxon>
        <taxon>Burkholderiales</taxon>
        <taxon>Oxalobacteraceae</taxon>
        <taxon>Undibacterium</taxon>
    </lineage>
</organism>
<comment type="caution">
    <text evidence="8">The sequence shown here is derived from an EMBL/GenBank/DDBJ whole genome shotgun (WGS) entry which is preliminary data.</text>
</comment>
<keyword evidence="3" id="KW-1003">Cell membrane</keyword>
<feature type="transmembrane region" description="Helical" evidence="7">
    <location>
        <begin position="301"/>
        <end position="325"/>
    </location>
</feature>
<evidence type="ECO:0000256" key="3">
    <source>
        <dbReference type="ARBA" id="ARBA00022475"/>
    </source>
</evidence>
<dbReference type="AlphaFoldDB" id="A0A923HKS2"/>
<feature type="transmembrane region" description="Helical" evidence="7">
    <location>
        <begin position="235"/>
        <end position="254"/>
    </location>
</feature>
<dbReference type="PANTHER" id="PTHR33567">
    <property type="entry name" value="CHROMATE ION TRANSPORTER (EUROFUNG)"/>
    <property type="match status" value="1"/>
</dbReference>
<sequence length="401" mass="42716">MTNQEVQKTSNSVWTIFKIFLRLGCTSFGGPIAHLGFFRTEFVEKRQWLDAKRYADLLALCQFLPGPASSQMGIALGLSRGGIPGALAAFLGFTLPSAIVLTLFALTYAQVGSHWGEGWLHGFKLVSVAVVAQALWAMGKNFSSGWQRALITLLSAAGVILLPPAIGQILVIAFAGVIGMCFLRAAPDNSQQEENATISKRTATIALILFFTLLIALPLLAKAAQSYPVTLFDNFYRTGALVFGGGHVVLPLLESQVVQSGWVSEATFLTGYGATQAMPGPLFTFAAFLGASSNQVPSGCLGASIALAAIFLPAFLLVIGALPFWERLRHQQYLKNALLGINAAVVGMLLAAFYHPVWTSAIHNVSDFLVAAGALALLTLARLPAWLAVLITVIFSGIFLS</sequence>
<dbReference type="InterPro" id="IPR003370">
    <property type="entry name" value="Chromate_transpt"/>
</dbReference>
<dbReference type="GO" id="GO:0005886">
    <property type="term" value="C:plasma membrane"/>
    <property type="evidence" value="ECO:0007669"/>
    <property type="project" value="UniProtKB-SubCell"/>
</dbReference>
<dbReference type="Pfam" id="PF02417">
    <property type="entry name" value="Chromate_transp"/>
    <property type="match status" value="2"/>
</dbReference>
<feature type="transmembrane region" description="Helical" evidence="7">
    <location>
        <begin position="204"/>
        <end position="223"/>
    </location>
</feature>
<feature type="transmembrane region" description="Helical" evidence="7">
    <location>
        <begin position="85"/>
        <end position="106"/>
    </location>
</feature>
<keyword evidence="4 7" id="KW-0812">Transmembrane</keyword>
<dbReference type="PANTHER" id="PTHR33567:SF3">
    <property type="entry name" value="CHROMATE ION TRANSPORTER (EUROFUNG)"/>
    <property type="match status" value="1"/>
</dbReference>
<keyword evidence="9" id="KW-1185">Reference proteome</keyword>
<feature type="transmembrane region" description="Helical" evidence="7">
    <location>
        <begin position="118"/>
        <end position="138"/>
    </location>
</feature>
<dbReference type="Proteomes" id="UP000634011">
    <property type="component" value="Unassembled WGS sequence"/>
</dbReference>
<feature type="transmembrane region" description="Helical" evidence="7">
    <location>
        <begin position="19"/>
        <end position="37"/>
    </location>
</feature>
<accession>A0A923HKS2</accession>